<feature type="transmembrane region" description="Helical" evidence="4">
    <location>
        <begin position="92"/>
        <end position="113"/>
    </location>
</feature>
<evidence type="ECO:0000259" key="5">
    <source>
        <dbReference type="PROSITE" id="PS50850"/>
    </source>
</evidence>
<feature type="domain" description="Major facilitator superfamily (MFS) profile" evidence="5">
    <location>
        <begin position="193"/>
        <end position="381"/>
    </location>
</feature>
<dbReference type="InterPro" id="IPR036259">
    <property type="entry name" value="MFS_trans_sf"/>
</dbReference>
<evidence type="ECO:0000256" key="1">
    <source>
        <dbReference type="ARBA" id="ARBA00022692"/>
    </source>
</evidence>
<dbReference type="EMBL" id="PSNX01000003">
    <property type="protein sequence ID" value="PPE67569.1"/>
    <property type="molecule type" value="Genomic_DNA"/>
</dbReference>
<gene>
    <name evidence="6" type="ORF">C1704_03670</name>
</gene>
<feature type="transmembrane region" description="Helical" evidence="4">
    <location>
        <begin position="196"/>
        <end position="218"/>
    </location>
</feature>
<dbReference type="Gene3D" id="1.20.1250.20">
    <property type="entry name" value="MFS general substrate transporter like domains"/>
    <property type="match status" value="2"/>
</dbReference>
<evidence type="ECO:0000313" key="7">
    <source>
        <dbReference type="Proteomes" id="UP000238605"/>
    </source>
</evidence>
<evidence type="ECO:0000256" key="2">
    <source>
        <dbReference type="ARBA" id="ARBA00022989"/>
    </source>
</evidence>
<feature type="transmembrane region" description="Helical" evidence="4">
    <location>
        <begin position="125"/>
        <end position="146"/>
    </location>
</feature>
<feature type="transmembrane region" description="Helical" evidence="4">
    <location>
        <begin position="68"/>
        <end position="86"/>
    </location>
</feature>
<dbReference type="InterPro" id="IPR011701">
    <property type="entry name" value="MFS"/>
</dbReference>
<dbReference type="InterPro" id="IPR052524">
    <property type="entry name" value="MFS_Cyanate_Porter"/>
</dbReference>
<keyword evidence="1 4" id="KW-0812">Transmembrane</keyword>
<feature type="transmembrane region" description="Helical" evidence="4">
    <location>
        <begin position="322"/>
        <end position="341"/>
    </location>
</feature>
<feature type="transmembrane region" description="Helical" evidence="4">
    <location>
        <begin position="265"/>
        <end position="284"/>
    </location>
</feature>
<feature type="transmembrane region" description="Helical" evidence="4">
    <location>
        <begin position="290"/>
        <end position="310"/>
    </location>
</feature>
<keyword evidence="2 4" id="KW-1133">Transmembrane helix</keyword>
<dbReference type="Proteomes" id="UP000238605">
    <property type="component" value="Unassembled WGS sequence"/>
</dbReference>
<protein>
    <submittedName>
        <fullName evidence="6">Cyanate transporter</fullName>
    </submittedName>
</protein>
<dbReference type="AlphaFoldDB" id="A0A2S5SY60"/>
<dbReference type="PANTHER" id="PTHR23523:SF2">
    <property type="entry name" value="2-NITROIMIDAZOLE TRANSPORTER"/>
    <property type="match status" value="1"/>
</dbReference>
<feature type="transmembrane region" description="Helical" evidence="4">
    <location>
        <begin position="353"/>
        <end position="373"/>
    </location>
</feature>
<reference evidence="6 7" key="1">
    <citation type="submission" date="2018-02" db="EMBL/GenBank/DDBJ databases">
        <title>Reclassifiation of [Polyangium] brachysporum DSM 7029 as Guopingzhaonella breviflexa gen. nov., sp. nov., a member of the family Comamonadaceae.</title>
        <authorList>
            <person name="Tang B."/>
        </authorList>
    </citation>
    <scope>NUCLEOTIDE SEQUENCE [LARGE SCALE GENOMIC DNA]</scope>
    <source>
        <strain evidence="6 7">BCRC 80649</strain>
    </source>
</reference>
<feature type="transmembrane region" description="Helical" evidence="4">
    <location>
        <begin position="230"/>
        <end position="253"/>
    </location>
</feature>
<feature type="transmembrane region" description="Helical" evidence="4">
    <location>
        <begin position="35"/>
        <end position="56"/>
    </location>
</feature>
<dbReference type="GO" id="GO:0022857">
    <property type="term" value="F:transmembrane transporter activity"/>
    <property type="evidence" value="ECO:0007669"/>
    <property type="project" value="InterPro"/>
</dbReference>
<evidence type="ECO:0000313" key="6">
    <source>
        <dbReference type="EMBL" id="PPE67569.1"/>
    </source>
</evidence>
<evidence type="ECO:0000256" key="3">
    <source>
        <dbReference type="ARBA" id="ARBA00023136"/>
    </source>
</evidence>
<dbReference type="SUPFAM" id="SSF103473">
    <property type="entry name" value="MFS general substrate transporter"/>
    <property type="match status" value="1"/>
</dbReference>
<accession>A0A2S5SY60</accession>
<dbReference type="CDD" id="cd17339">
    <property type="entry name" value="MFS_NIMT_CynX_like"/>
    <property type="match status" value="1"/>
</dbReference>
<sequence>MLIAGLVLVSLNLRPALSSVSPVLAWIQASLGLSATAAGLLTTLPVLCLGVFAPLAPRLAARLGSERTIFVVLLVLAAGTALRAVLGPTGLFLGALLAGASIGVIGVLLPSLIKRDFPRHIGTMMGVYTMALCLGAAIAAGATVPLMDALDGSWRGALAAWAVLAVAAAALWWPQVRGQTGAAPMPPGAPLWRDRLAWAVTLYMGLQSALAYCVFGWLPPILIERGVAPLQAGLVVSVSVLVQLVTAFTGPWIAMRLGADQRPTLLLMLGLALVGWLGCVAGPLEGLWLWAVLQGLGQGGQFSVALLLIVLRSPDAPTAARLSGMSQGVGYTLASLGPLALGLSHDLLGDWSAAGPLFTVVTLAAAAAGWFAAQNRLIEAR</sequence>
<keyword evidence="3 4" id="KW-0472">Membrane</keyword>
<dbReference type="Pfam" id="PF07690">
    <property type="entry name" value="MFS_1"/>
    <property type="match status" value="1"/>
</dbReference>
<dbReference type="OrthoDB" id="5317164at2"/>
<name>A0A2S5SY60_9BURK</name>
<comment type="caution">
    <text evidence="6">The sequence shown here is derived from an EMBL/GenBank/DDBJ whole genome shotgun (WGS) entry which is preliminary data.</text>
</comment>
<organism evidence="6 7">
    <name type="scientific">Caldimonas caldifontis</name>
    <dbReference type="NCBI Taxonomy" id="1452508"/>
    <lineage>
        <taxon>Bacteria</taxon>
        <taxon>Pseudomonadati</taxon>
        <taxon>Pseudomonadota</taxon>
        <taxon>Betaproteobacteria</taxon>
        <taxon>Burkholderiales</taxon>
        <taxon>Sphaerotilaceae</taxon>
        <taxon>Caldimonas</taxon>
    </lineage>
</organism>
<dbReference type="PANTHER" id="PTHR23523">
    <property type="match status" value="1"/>
</dbReference>
<evidence type="ECO:0000256" key="4">
    <source>
        <dbReference type="SAM" id="Phobius"/>
    </source>
</evidence>
<dbReference type="InterPro" id="IPR020846">
    <property type="entry name" value="MFS_dom"/>
</dbReference>
<feature type="transmembrane region" description="Helical" evidence="4">
    <location>
        <begin position="158"/>
        <end position="176"/>
    </location>
</feature>
<keyword evidence="7" id="KW-1185">Reference proteome</keyword>
<proteinExistence type="predicted"/>
<dbReference type="PROSITE" id="PS50850">
    <property type="entry name" value="MFS"/>
    <property type="match status" value="1"/>
</dbReference>